<protein>
    <submittedName>
        <fullName evidence="1">DUF1501 domain-containing protein</fullName>
    </submittedName>
</protein>
<evidence type="ECO:0000313" key="2">
    <source>
        <dbReference type="Proteomes" id="UP000238322"/>
    </source>
</evidence>
<sequence length="485" mass="53545">MTSPHDLAVGSRRHFMATSAMSLGSLAFSWMQQQEALAAEQTKPPIGPQIFDNTPKIPAKPPQAKAMISLWMQGGPSHHDLFDPKPEMKKYDGKEFPGELKQDNKAQASSKVFASPWKFSPSGQCGMELSELLPHLQTVADDICLIRSMKTGVNNHGQSIRALQGGRITGGRPTLGSWMTYGLGSEADNLPAFVALIDPGQLPVLGVENWSNGWLPSIYQGTVIRPTEPRILDLTPPAHLKGMTQQKSLEFLEQLNSQHVQQFADVSDLQARMASYQLAAKMQLAATEALDLSQETAATKKMYGIDQKETADYGSRCLIARRLIERGVRFVQIYTSNQLWDSHGRITTLLPNACKKVDQPSAALVADLKQRGLLDETVVHWGGEMGRLPVVQNDAGPAKIGRDHNTYGFSMWVAGGGFRGGHVHGKTDEWGHHAIEGVVNHFDYHATLLHLFGLEHDKLTYRRSERDQTLTDGQPARIIHDLLRA</sequence>
<accession>A0A2S8FWN7</accession>
<organism evidence="1 2">
    <name type="scientific">Blastopirellula marina</name>
    <dbReference type="NCBI Taxonomy" id="124"/>
    <lineage>
        <taxon>Bacteria</taxon>
        <taxon>Pseudomonadati</taxon>
        <taxon>Planctomycetota</taxon>
        <taxon>Planctomycetia</taxon>
        <taxon>Pirellulales</taxon>
        <taxon>Pirellulaceae</taxon>
        <taxon>Blastopirellula</taxon>
    </lineage>
</organism>
<dbReference type="Pfam" id="PF07394">
    <property type="entry name" value="DUF1501"/>
    <property type="match status" value="1"/>
</dbReference>
<dbReference type="PROSITE" id="PS51318">
    <property type="entry name" value="TAT"/>
    <property type="match status" value="1"/>
</dbReference>
<dbReference type="InterPro" id="IPR006311">
    <property type="entry name" value="TAT_signal"/>
</dbReference>
<proteinExistence type="predicted"/>
<dbReference type="RefSeq" id="WP_105329544.1">
    <property type="nucleotide sequence ID" value="NZ_PUHY01000006.1"/>
</dbReference>
<reference evidence="1 2" key="1">
    <citation type="submission" date="2018-02" db="EMBL/GenBank/DDBJ databases">
        <title>Comparative genomes isolates from brazilian mangrove.</title>
        <authorList>
            <person name="Araujo J.E."/>
            <person name="Taketani R.G."/>
            <person name="Silva M.C.P."/>
            <person name="Loureco M.V."/>
            <person name="Andreote F.D."/>
        </authorList>
    </citation>
    <scope>NUCLEOTIDE SEQUENCE [LARGE SCALE GENOMIC DNA]</scope>
    <source>
        <strain evidence="1 2">Hex-1 MGV</strain>
    </source>
</reference>
<dbReference type="InterPro" id="IPR017850">
    <property type="entry name" value="Alkaline_phosphatase_core_sf"/>
</dbReference>
<evidence type="ECO:0000313" key="1">
    <source>
        <dbReference type="EMBL" id="PQO36254.1"/>
    </source>
</evidence>
<comment type="caution">
    <text evidence="1">The sequence shown here is derived from an EMBL/GenBank/DDBJ whole genome shotgun (WGS) entry which is preliminary data.</text>
</comment>
<name>A0A2S8FWN7_9BACT</name>
<dbReference type="PANTHER" id="PTHR43737">
    <property type="entry name" value="BLL7424 PROTEIN"/>
    <property type="match status" value="1"/>
</dbReference>
<dbReference type="SUPFAM" id="SSF53649">
    <property type="entry name" value="Alkaline phosphatase-like"/>
    <property type="match status" value="1"/>
</dbReference>
<dbReference type="AlphaFoldDB" id="A0A2S8FWN7"/>
<dbReference type="Proteomes" id="UP000238322">
    <property type="component" value="Unassembled WGS sequence"/>
</dbReference>
<dbReference type="OrthoDB" id="127333at2"/>
<dbReference type="EMBL" id="PUHY01000006">
    <property type="protein sequence ID" value="PQO36254.1"/>
    <property type="molecule type" value="Genomic_DNA"/>
</dbReference>
<gene>
    <name evidence="1" type="ORF">C5Y83_10090</name>
</gene>
<dbReference type="PANTHER" id="PTHR43737:SF1">
    <property type="entry name" value="DUF1501 DOMAIN-CONTAINING PROTEIN"/>
    <property type="match status" value="1"/>
</dbReference>
<dbReference type="InterPro" id="IPR010869">
    <property type="entry name" value="DUF1501"/>
</dbReference>